<sequence length="457" mass="51601">MGLLGQSWLLHPAHSSPTPGETPTIRQEFARALRGAGIDVVFDQWDLKPGQDTNVFMEQAVGDPSITHVLMLLDAKYVQKANLRHGGVGIETQLISPAVYGDPRQTRYVPLLFNTGDGWAGLPHYLKSRLYFDFGTDAAWETNWPALVRHLHSVESARPPLGAVPLELFQDTAQVRHVSPKAERVIPTDLPAPYGLIYDRLHQVLKWHTLDSLRAASLLAPFGFSLGVLASPSQTVAHLDEAALTFITDYFQVSRDFLLGRSREPGLCAGHWYKHPQELCQRIADLHIGDQLGTVFFIALPQSPALGDQRKKRFFPALMEPDLDLFVLLTQRRQPGEHEFYTYEVWEAGRWNYEKCRLDLKAIALFCQRLNLKRNVVFFMGGSLPDDRFKAVTRGTRHVAEFVEEGFVGLSPRWHPDDYVSDAPHLAKEIGEMPRVVECYEWYGLEGIIEAVLARSN</sequence>
<proteinExistence type="predicted"/>
<evidence type="ECO:0000259" key="1">
    <source>
        <dbReference type="Pfam" id="PF13676"/>
    </source>
</evidence>
<organism evidence="2 3">
    <name type="scientific">Deinococcus metallilatus</name>
    <dbReference type="NCBI Taxonomy" id="1211322"/>
    <lineage>
        <taxon>Bacteria</taxon>
        <taxon>Thermotogati</taxon>
        <taxon>Deinococcota</taxon>
        <taxon>Deinococci</taxon>
        <taxon>Deinococcales</taxon>
        <taxon>Deinococcaceae</taxon>
        <taxon>Deinococcus</taxon>
    </lineage>
</organism>
<feature type="domain" description="TIR" evidence="1">
    <location>
        <begin position="27"/>
        <end position="143"/>
    </location>
</feature>
<dbReference type="RefSeq" id="WP_129117581.1">
    <property type="nucleotide sequence ID" value="NZ_BSUI01000040.1"/>
</dbReference>
<evidence type="ECO:0000313" key="3">
    <source>
        <dbReference type="Proteomes" id="UP000308000"/>
    </source>
</evidence>
<accession>A0AAJ5F762</accession>
<evidence type="ECO:0000313" key="2">
    <source>
        <dbReference type="EMBL" id="TLK30870.1"/>
    </source>
</evidence>
<dbReference type="Pfam" id="PF13676">
    <property type="entry name" value="TIR_2"/>
    <property type="match status" value="1"/>
</dbReference>
<name>A0AAJ5F762_9DEIO</name>
<dbReference type="GO" id="GO:0007165">
    <property type="term" value="P:signal transduction"/>
    <property type="evidence" value="ECO:0007669"/>
    <property type="project" value="InterPro"/>
</dbReference>
<dbReference type="InterPro" id="IPR000157">
    <property type="entry name" value="TIR_dom"/>
</dbReference>
<gene>
    <name evidence="2" type="ORF">FCS05_03710</name>
</gene>
<dbReference type="AlphaFoldDB" id="A0AAJ5F762"/>
<dbReference type="Proteomes" id="UP000308000">
    <property type="component" value="Unassembled WGS sequence"/>
</dbReference>
<reference evidence="2 3" key="1">
    <citation type="submission" date="2019-04" db="EMBL/GenBank/DDBJ databases">
        <title>Deinococcus metalilatus MA1002 mutant No.5.</title>
        <authorList>
            <person name="Park W."/>
            <person name="Park C."/>
        </authorList>
    </citation>
    <scope>NUCLEOTIDE SEQUENCE [LARGE SCALE GENOMIC DNA]</scope>
    <source>
        <strain evidence="2 3">MA1002-m5</strain>
    </source>
</reference>
<protein>
    <recommendedName>
        <fullName evidence="1">TIR domain-containing protein</fullName>
    </recommendedName>
</protein>
<dbReference type="EMBL" id="VBRC01000002">
    <property type="protein sequence ID" value="TLK30870.1"/>
    <property type="molecule type" value="Genomic_DNA"/>
</dbReference>
<comment type="caution">
    <text evidence="2">The sequence shown here is derived from an EMBL/GenBank/DDBJ whole genome shotgun (WGS) entry which is preliminary data.</text>
</comment>